<dbReference type="PROSITE" id="PS51918">
    <property type="entry name" value="RADICAL_SAM"/>
    <property type="match status" value="1"/>
</dbReference>
<dbReference type="SUPFAM" id="SSF102114">
    <property type="entry name" value="Radical SAM enzymes"/>
    <property type="match status" value="1"/>
</dbReference>
<comment type="cofactor">
    <cofactor evidence="1">
        <name>[4Fe-4S] cluster</name>
        <dbReference type="ChEBI" id="CHEBI:49883"/>
    </cofactor>
</comment>
<keyword evidence="4 10" id="KW-0349">Heme</keyword>
<dbReference type="CDD" id="cd01335">
    <property type="entry name" value="Radical_SAM"/>
    <property type="match status" value="1"/>
</dbReference>
<evidence type="ECO:0000256" key="2">
    <source>
        <dbReference type="ARBA" id="ARBA00006100"/>
    </source>
</evidence>
<keyword evidence="10" id="KW-0004">4Fe-4S</keyword>
<keyword evidence="8 10" id="KW-0411">Iron-sulfur</keyword>
<dbReference type="InterPro" id="IPR058240">
    <property type="entry name" value="rSAM_sf"/>
</dbReference>
<evidence type="ECO:0000313" key="15">
    <source>
        <dbReference type="Proteomes" id="UP000818603"/>
    </source>
</evidence>
<evidence type="ECO:0000256" key="8">
    <source>
        <dbReference type="ARBA" id="ARBA00023014"/>
    </source>
</evidence>
<organism evidence="12 14">
    <name type="scientific">Aquisalinus luteolus</name>
    <dbReference type="NCBI Taxonomy" id="1566827"/>
    <lineage>
        <taxon>Bacteria</taxon>
        <taxon>Pseudomonadati</taxon>
        <taxon>Pseudomonadota</taxon>
        <taxon>Alphaproteobacteria</taxon>
        <taxon>Parvularculales</taxon>
        <taxon>Parvularculaceae</taxon>
        <taxon>Aquisalinus</taxon>
    </lineage>
</organism>
<dbReference type="EMBL" id="BMGZ01000002">
    <property type="protein sequence ID" value="GGH97693.1"/>
    <property type="molecule type" value="Genomic_DNA"/>
</dbReference>
<dbReference type="SFLD" id="SFLDF00288">
    <property type="entry name" value="HemN-like__clustered_with_nucl"/>
    <property type="match status" value="1"/>
</dbReference>
<dbReference type="SFLD" id="SFLDF00562">
    <property type="entry name" value="HemN-like__clustered_with_heat"/>
    <property type="match status" value="1"/>
</dbReference>
<comment type="caution">
    <text evidence="12">The sequence shown here is derived from an EMBL/GenBank/DDBJ whole genome shotgun (WGS) entry which is preliminary data.</text>
</comment>
<evidence type="ECO:0000313" key="12">
    <source>
        <dbReference type="EMBL" id="GGH97693.1"/>
    </source>
</evidence>
<keyword evidence="5 10" id="KW-0949">S-adenosyl-L-methionine</keyword>
<comment type="subcellular location">
    <subcellularLocation>
        <location evidence="10">Cytoplasm</location>
    </subcellularLocation>
</comment>
<evidence type="ECO:0000256" key="7">
    <source>
        <dbReference type="ARBA" id="ARBA00023004"/>
    </source>
</evidence>
<protein>
    <recommendedName>
        <fullName evidence="3 10">Heme chaperone HemW</fullName>
    </recommendedName>
</protein>
<dbReference type="PANTHER" id="PTHR13932:SF5">
    <property type="entry name" value="RADICAL S-ADENOSYL METHIONINE DOMAIN-CONTAINING PROTEIN 1, MITOCHONDRIAL"/>
    <property type="match status" value="1"/>
</dbReference>
<dbReference type="InterPro" id="IPR007197">
    <property type="entry name" value="rSAM"/>
</dbReference>
<dbReference type="GO" id="GO:0004109">
    <property type="term" value="F:coproporphyrinogen oxidase activity"/>
    <property type="evidence" value="ECO:0007669"/>
    <property type="project" value="InterPro"/>
</dbReference>
<sequence>MSDTGKTGLYIHWPFCTRICPYCDFNVYKDRGADEAAWEEALRADLEWWAQKAGATLYTSVYFGGGTPSLMAPSLARAVIEAAAPVAGAEITLEANPTDAERERFTDFAAAGVNRLSLGVQSLRDEALAFLGRNHSATETIKVLEFARGAFERLTFDLIYARPGQSLDVWRAELAEALALAKGHLSLYQLTIEPGTAFEKAVARGDWAPADEEMTAAHYDLAQAMCADAGLAPYEVSNNAAPGHEAQHNLLYWRYQDYVGIGPGAHGRVRIDGQLYETVALDKPGEYLAATPEQRFALSPLTGVEQAVEMLSMGLRLSEGISLARYEALAGAPLNDRTLTEMAGDGLVHVEGDRLSLTADGRRVLNAIVASLV</sequence>
<dbReference type="NCBIfam" id="TIGR00539">
    <property type="entry name" value="hemN_rel"/>
    <property type="match status" value="1"/>
</dbReference>
<dbReference type="GO" id="GO:0051539">
    <property type="term" value="F:4 iron, 4 sulfur cluster binding"/>
    <property type="evidence" value="ECO:0007669"/>
    <property type="project" value="UniProtKB-UniRule"/>
</dbReference>
<accession>A0A8J3A3V7</accession>
<keyword evidence="9 10" id="KW-0143">Chaperone</keyword>
<evidence type="ECO:0000313" key="13">
    <source>
        <dbReference type="EMBL" id="NHK28176.1"/>
    </source>
</evidence>
<evidence type="ECO:0000256" key="6">
    <source>
        <dbReference type="ARBA" id="ARBA00022723"/>
    </source>
</evidence>
<dbReference type="RefSeq" id="WP_155139963.1">
    <property type="nucleotide sequence ID" value="NZ_BMGZ01000002.1"/>
</dbReference>
<evidence type="ECO:0000259" key="11">
    <source>
        <dbReference type="PROSITE" id="PS51918"/>
    </source>
</evidence>
<dbReference type="GO" id="GO:0046872">
    <property type="term" value="F:metal ion binding"/>
    <property type="evidence" value="ECO:0007669"/>
    <property type="project" value="UniProtKB-UniRule"/>
</dbReference>
<dbReference type="InterPro" id="IPR013785">
    <property type="entry name" value="Aldolase_TIM"/>
</dbReference>
<reference evidence="13 15" key="2">
    <citation type="submission" date="2020-02" db="EMBL/GenBank/DDBJ databases">
        <title>Genome sequence of Parvularcula flava strain NH6-79.</title>
        <authorList>
            <person name="Abdul Karim M.H."/>
            <person name="Lam M.Q."/>
            <person name="Chen S.J."/>
            <person name="Yahya A."/>
            <person name="Shahir S."/>
            <person name="Shamsir M.S."/>
            <person name="Chong C.S."/>
        </authorList>
    </citation>
    <scope>NUCLEOTIDE SEQUENCE [LARGE SCALE GENOMIC DNA]</scope>
    <source>
        <strain evidence="13 15">NH6-79</strain>
    </source>
</reference>
<evidence type="ECO:0000256" key="10">
    <source>
        <dbReference type="RuleBase" id="RU364116"/>
    </source>
</evidence>
<dbReference type="SFLD" id="SFLDS00029">
    <property type="entry name" value="Radical_SAM"/>
    <property type="match status" value="2"/>
</dbReference>
<dbReference type="EMBL" id="VCJR02000002">
    <property type="protein sequence ID" value="NHK28176.1"/>
    <property type="molecule type" value="Genomic_DNA"/>
</dbReference>
<dbReference type="Pfam" id="PF04055">
    <property type="entry name" value="Radical_SAM"/>
    <property type="match status" value="1"/>
</dbReference>
<evidence type="ECO:0000256" key="4">
    <source>
        <dbReference type="ARBA" id="ARBA00022617"/>
    </source>
</evidence>
<feature type="domain" description="Radical SAM core" evidence="11">
    <location>
        <begin position="1"/>
        <end position="232"/>
    </location>
</feature>
<keyword evidence="6 10" id="KW-0479">Metal-binding</keyword>
<dbReference type="SMART" id="SM00729">
    <property type="entry name" value="Elp3"/>
    <property type="match status" value="1"/>
</dbReference>
<dbReference type="Gene3D" id="3.20.20.70">
    <property type="entry name" value="Aldolase class I"/>
    <property type="match status" value="1"/>
</dbReference>
<reference evidence="12" key="1">
    <citation type="journal article" date="2014" name="Int. J. Syst. Evol. Microbiol.">
        <title>Complete genome sequence of Corynebacterium casei LMG S-19264T (=DSM 44701T), isolated from a smear-ripened cheese.</title>
        <authorList>
            <consortium name="US DOE Joint Genome Institute (JGI-PGF)"/>
            <person name="Walter F."/>
            <person name="Albersmeier A."/>
            <person name="Kalinowski J."/>
            <person name="Ruckert C."/>
        </authorList>
    </citation>
    <scope>NUCLEOTIDE SEQUENCE</scope>
    <source>
        <strain evidence="12">CGMCC 1.14984</strain>
    </source>
</reference>
<dbReference type="InterPro" id="IPR004559">
    <property type="entry name" value="HemW-like"/>
</dbReference>
<dbReference type="Pfam" id="PF06969">
    <property type="entry name" value="HemN_C"/>
    <property type="match status" value="1"/>
</dbReference>
<name>A0A8J3A3V7_9PROT</name>
<keyword evidence="7 10" id="KW-0408">Iron</keyword>
<evidence type="ECO:0000256" key="5">
    <source>
        <dbReference type="ARBA" id="ARBA00022691"/>
    </source>
</evidence>
<keyword evidence="10" id="KW-0963">Cytoplasm</keyword>
<evidence type="ECO:0000256" key="3">
    <source>
        <dbReference type="ARBA" id="ARBA00017228"/>
    </source>
</evidence>
<comment type="function">
    <text evidence="10">Probably acts as a heme chaperone, transferring heme to an unknown acceptor. Binds one molecule of heme per monomer, possibly covalently. Binds 1 [4Fe-4S] cluster. The cluster is coordinated with 3 cysteines and an exchangeable S-adenosyl-L-methionine.</text>
</comment>
<keyword evidence="15" id="KW-1185">Reference proteome</keyword>
<dbReference type="Proteomes" id="UP000818603">
    <property type="component" value="Unassembled WGS sequence"/>
</dbReference>
<dbReference type="InterPro" id="IPR006638">
    <property type="entry name" value="Elp3/MiaA/NifB-like_rSAM"/>
</dbReference>
<evidence type="ECO:0000256" key="1">
    <source>
        <dbReference type="ARBA" id="ARBA00001966"/>
    </source>
</evidence>
<evidence type="ECO:0000256" key="9">
    <source>
        <dbReference type="ARBA" id="ARBA00023186"/>
    </source>
</evidence>
<dbReference type="Proteomes" id="UP000621856">
    <property type="component" value="Unassembled WGS sequence"/>
</dbReference>
<dbReference type="GO" id="GO:0006779">
    <property type="term" value="P:porphyrin-containing compound biosynthetic process"/>
    <property type="evidence" value="ECO:0007669"/>
    <property type="project" value="InterPro"/>
</dbReference>
<dbReference type="InterPro" id="IPR034505">
    <property type="entry name" value="Coproporphyrinogen-III_oxidase"/>
</dbReference>
<dbReference type="AlphaFoldDB" id="A0A8J3A3V7"/>
<evidence type="ECO:0000313" key="14">
    <source>
        <dbReference type="Proteomes" id="UP000621856"/>
    </source>
</evidence>
<reference evidence="12" key="3">
    <citation type="submission" date="2020-09" db="EMBL/GenBank/DDBJ databases">
        <authorList>
            <person name="Sun Q."/>
            <person name="Zhou Y."/>
        </authorList>
    </citation>
    <scope>NUCLEOTIDE SEQUENCE</scope>
    <source>
        <strain evidence="12">CGMCC 1.14984</strain>
    </source>
</reference>
<dbReference type="InterPro" id="IPR010723">
    <property type="entry name" value="HemN_C"/>
</dbReference>
<dbReference type="GO" id="GO:0005737">
    <property type="term" value="C:cytoplasm"/>
    <property type="evidence" value="ECO:0007669"/>
    <property type="project" value="UniProtKB-SubCell"/>
</dbReference>
<proteinExistence type="inferred from homology"/>
<gene>
    <name evidence="13" type="ORF">FF098_009700</name>
    <name evidence="12" type="ORF">GCM10011355_19530</name>
</gene>
<comment type="similarity">
    <text evidence="2">Belongs to the anaerobic coproporphyrinogen-III oxidase family. HemW subfamily.</text>
</comment>
<dbReference type="SFLD" id="SFLDG01065">
    <property type="entry name" value="anaerobic_coproporphyrinogen-I"/>
    <property type="match status" value="2"/>
</dbReference>
<dbReference type="PANTHER" id="PTHR13932">
    <property type="entry name" value="COPROPORPHYRINIGEN III OXIDASE"/>
    <property type="match status" value="1"/>
</dbReference>